<evidence type="ECO:0008006" key="3">
    <source>
        <dbReference type="Google" id="ProtNLM"/>
    </source>
</evidence>
<accession>A0A0G1DUL9</accession>
<dbReference type="Proteomes" id="UP000034646">
    <property type="component" value="Unassembled WGS sequence"/>
</dbReference>
<dbReference type="STRING" id="1618738.UV76_C0001G0046"/>
<proteinExistence type="predicted"/>
<sequence length="157" mass="17961">MKNRIEDPIIQRFIPAQSIRGKDDHVFSSNGLEVDVYRLIHLAENVPVVEVSVEELSRALRESCWSDENGKRISPTKVMKKYEEANRNVESIHKQYPEIAKHVRQIIHADLSHPIILFEGRVVDGIHRLTKAVLQGDRTVKAKILDSIPEDAILKKP</sequence>
<reference evidence="1 2" key="1">
    <citation type="journal article" date="2015" name="Nature">
        <title>rRNA introns, odd ribosomes, and small enigmatic genomes across a large radiation of phyla.</title>
        <authorList>
            <person name="Brown C.T."/>
            <person name="Hug L.A."/>
            <person name="Thomas B.C."/>
            <person name="Sharon I."/>
            <person name="Castelle C.J."/>
            <person name="Singh A."/>
            <person name="Wilkins M.J."/>
            <person name="Williams K.H."/>
            <person name="Banfield J.F."/>
        </authorList>
    </citation>
    <scope>NUCLEOTIDE SEQUENCE [LARGE SCALE GENOMIC DNA]</scope>
</reference>
<name>A0A0G1DUL9_9BACT</name>
<evidence type="ECO:0000313" key="2">
    <source>
        <dbReference type="Proteomes" id="UP000034646"/>
    </source>
</evidence>
<protein>
    <recommendedName>
        <fullName evidence="3">ParB/Sulfiredoxin domain-containing protein</fullName>
    </recommendedName>
</protein>
<organism evidence="1 2">
    <name type="scientific">Candidatus Nomurabacteria bacterium GW2011_GWA2_43_15</name>
    <dbReference type="NCBI Taxonomy" id="1618738"/>
    <lineage>
        <taxon>Bacteria</taxon>
        <taxon>Candidatus Nomuraibacteriota</taxon>
    </lineage>
</organism>
<gene>
    <name evidence="1" type="ORF">UV76_C0001G0046</name>
</gene>
<comment type="caution">
    <text evidence="1">The sequence shown here is derived from an EMBL/GenBank/DDBJ whole genome shotgun (WGS) entry which is preliminary data.</text>
</comment>
<dbReference type="EMBL" id="LCFS01000001">
    <property type="protein sequence ID" value="KKT01288.1"/>
    <property type="molecule type" value="Genomic_DNA"/>
</dbReference>
<evidence type="ECO:0000313" key="1">
    <source>
        <dbReference type="EMBL" id="KKT01288.1"/>
    </source>
</evidence>
<dbReference type="AlphaFoldDB" id="A0A0G1DUL9"/>